<comment type="caution">
    <text evidence="9">The sequence shown here is derived from an EMBL/GenBank/DDBJ whole genome shotgun (WGS) entry which is preliminary data.</text>
</comment>
<comment type="subcellular location">
    <subcellularLocation>
        <location evidence="1">Membrane</location>
        <topology evidence="1">Multi-pass membrane protein</topology>
    </subcellularLocation>
</comment>
<evidence type="ECO:0000313" key="10">
    <source>
        <dbReference type="Proteomes" id="UP001371218"/>
    </source>
</evidence>
<dbReference type="Proteomes" id="UP001371218">
    <property type="component" value="Unassembled WGS sequence"/>
</dbReference>
<reference evidence="9 10" key="1">
    <citation type="submission" date="2024-04" db="EMBL/GenBank/DDBJ databases">
        <title>Novel species of the genus Ideonella isolated from streams.</title>
        <authorList>
            <person name="Lu H."/>
        </authorList>
    </citation>
    <scope>NUCLEOTIDE SEQUENCE [LARGE SCALE GENOMIC DNA]</scope>
    <source>
        <strain evidence="9 10">DXS29W</strain>
    </source>
</reference>
<feature type="transmembrane region" description="Helical" evidence="7">
    <location>
        <begin position="33"/>
        <end position="51"/>
    </location>
</feature>
<feature type="transmembrane region" description="Helical" evidence="7">
    <location>
        <begin position="282"/>
        <end position="299"/>
    </location>
</feature>
<feature type="transmembrane region" description="Helical" evidence="7">
    <location>
        <begin position="232"/>
        <end position="262"/>
    </location>
</feature>
<dbReference type="PANTHER" id="PTHR42751">
    <property type="entry name" value="SODIUM/HYDROGEN EXCHANGER FAMILY/TRKA DOMAIN PROTEIN"/>
    <property type="match status" value="1"/>
</dbReference>
<name>A0ABU9BI80_9BURK</name>
<dbReference type="PANTHER" id="PTHR42751:SF1">
    <property type="entry name" value="CATION_PROTON ANTIPORTER YBAL-RELATED"/>
    <property type="match status" value="1"/>
</dbReference>
<feature type="transmembrane region" description="Helical" evidence="7">
    <location>
        <begin position="374"/>
        <end position="393"/>
    </location>
</feature>
<comment type="similarity">
    <text evidence="2">Belongs to the monovalent cation:proton antiporter 2 (CPA2) transporter (TC 2.A.37) family.</text>
</comment>
<dbReference type="InterPro" id="IPR006153">
    <property type="entry name" value="Cation/H_exchanger_TM"/>
</dbReference>
<accession>A0ABU9BI80</accession>
<dbReference type="Pfam" id="PF02254">
    <property type="entry name" value="TrkA_N"/>
    <property type="match status" value="1"/>
</dbReference>
<evidence type="ECO:0000256" key="5">
    <source>
        <dbReference type="ARBA" id="ARBA00022989"/>
    </source>
</evidence>
<feature type="transmembrane region" description="Helical" evidence="7">
    <location>
        <begin position="6"/>
        <end position="26"/>
    </location>
</feature>
<feature type="transmembrane region" description="Helical" evidence="7">
    <location>
        <begin position="311"/>
        <end position="335"/>
    </location>
</feature>
<evidence type="ECO:0000256" key="4">
    <source>
        <dbReference type="ARBA" id="ARBA00022692"/>
    </source>
</evidence>
<dbReference type="Pfam" id="PF00999">
    <property type="entry name" value="Na_H_Exchanger"/>
    <property type="match status" value="1"/>
</dbReference>
<evidence type="ECO:0000256" key="2">
    <source>
        <dbReference type="ARBA" id="ARBA00005551"/>
    </source>
</evidence>
<evidence type="ECO:0000256" key="7">
    <source>
        <dbReference type="SAM" id="Phobius"/>
    </source>
</evidence>
<keyword evidence="3" id="KW-0813">Transport</keyword>
<dbReference type="InterPro" id="IPR036291">
    <property type="entry name" value="NAD(P)-bd_dom_sf"/>
</dbReference>
<feature type="transmembrane region" description="Helical" evidence="7">
    <location>
        <begin position="149"/>
        <end position="171"/>
    </location>
</feature>
<evidence type="ECO:0000256" key="3">
    <source>
        <dbReference type="ARBA" id="ARBA00022448"/>
    </source>
</evidence>
<feature type="transmembrane region" description="Helical" evidence="7">
    <location>
        <begin position="63"/>
        <end position="84"/>
    </location>
</feature>
<feature type="transmembrane region" description="Helical" evidence="7">
    <location>
        <begin position="91"/>
        <end position="112"/>
    </location>
</feature>
<dbReference type="InterPro" id="IPR003148">
    <property type="entry name" value="RCK_N"/>
</dbReference>
<keyword evidence="5 7" id="KW-1133">Transmembrane helix</keyword>
<evidence type="ECO:0000256" key="1">
    <source>
        <dbReference type="ARBA" id="ARBA00004141"/>
    </source>
</evidence>
<dbReference type="NCBIfam" id="NF007950">
    <property type="entry name" value="PRK10669.1"/>
    <property type="match status" value="1"/>
</dbReference>
<protein>
    <submittedName>
        <fullName evidence="9">YbaL family putative K(+) efflux transporter</fullName>
    </submittedName>
</protein>
<evidence type="ECO:0000259" key="8">
    <source>
        <dbReference type="PROSITE" id="PS51201"/>
    </source>
</evidence>
<dbReference type="RefSeq" id="WP_341423986.1">
    <property type="nucleotide sequence ID" value="NZ_JBBUTG010000001.1"/>
</dbReference>
<proteinExistence type="inferred from homology"/>
<evidence type="ECO:0000313" key="9">
    <source>
        <dbReference type="EMBL" id="MEK8029652.1"/>
    </source>
</evidence>
<dbReference type="InterPro" id="IPR038770">
    <property type="entry name" value="Na+/solute_symporter_sf"/>
</dbReference>
<dbReference type="Gene3D" id="3.40.50.720">
    <property type="entry name" value="NAD(P)-binding Rossmann-like Domain"/>
    <property type="match status" value="1"/>
</dbReference>
<keyword evidence="6 7" id="KW-0472">Membrane</keyword>
<dbReference type="SUPFAM" id="SSF51735">
    <property type="entry name" value="NAD(P)-binding Rossmann-fold domains"/>
    <property type="match status" value="1"/>
</dbReference>
<keyword evidence="10" id="KW-1185">Reference proteome</keyword>
<evidence type="ECO:0000256" key="6">
    <source>
        <dbReference type="ARBA" id="ARBA00023136"/>
    </source>
</evidence>
<dbReference type="Gene3D" id="1.20.1530.20">
    <property type="match status" value="1"/>
</dbReference>
<dbReference type="EMBL" id="JBBUTG010000001">
    <property type="protein sequence ID" value="MEK8029652.1"/>
    <property type="molecule type" value="Genomic_DNA"/>
</dbReference>
<dbReference type="PROSITE" id="PS51201">
    <property type="entry name" value="RCK_N"/>
    <property type="match status" value="1"/>
</dbReference>
<feature type="transmembrane region" description="Helical" evidence="7">
    <location>
        <begin position="118"/>
        <end position="137"/>
    </location>
</feature>
<feature type="transmembrane region" description="Helical" evidence="7">
    <location>
        <begin position="347"/>
        <end position="367"/>
    </location>
</feature>
<gene>
    <name evidence="9" type="primary">ybaL</name>
    <name evidence="9" type="ORF">AACH06_02370</name>
</gene>
<feature type="transmembrane region" description="Helical" evidence="7">
    <location>
        <begin position="191"/>
        <end position="212"/>
    </location>
</feature>
<sequence>MPHAASLITTLAAGFALALVLGFVAVRLRLPALVGYLLAGVAIGPATPGFVADGVIAAQLAEIGVMLLMFGVGLHFSVADLLAVRRVALPGAIAQMAVATALGAGISTLWGWSFGGAIIFGLSLSVASTVVLLKALESRGIVDSANGRIAVGWLVVEDLAMVLVLVLLPALAPLLGSESVGAHGSESGEGLAWTLAKTLIQVGGFVAFMLIVGRRLFPWVLWQVTKTGSRELFTLCVVAAAVSIAYGSSALFGVSFALGAFFAGMVLRESEFSQRAAEQTLPLQHAFAVLFFVSVGMLFDPAVLIERPMQVLATVAIIIVGKSLAAAVLVLVLRYPVKTALTASASLAQIGEFSFILAGLGLSLGLLPPEGQSLVVAGALISIALNPVTFSLIEPIERWIQRHPRMARRLDPAEDPLAALPMNTEAKYLANQVVLVGWGRVGQRIAESLSEEAVPFVVVEQNRDAVERLRTQGQAAVWGNATEPEVLVQAHIKDARALAIATPETVHVRKMVETARTLNPGIQIVVRSHNAEEAELLRQEGHGTVLVGEHELARSMTRHVLVAVAHRPASSAAGL</sequence>
<organism evidence="9 10">
    <name type="scientific">Ideonella lacteola</name>
    <dbReference type="NCBI Taxonomy" id="2984193"/>
    <lineage>
        <taxon>Bacteria</taxon>
        <taxon>Pseudomonadati</taxon>
        <taxon>Pseudomonadota</taxon>
        <taxon>Betaproteobacteria</taxon>
        <taxon>Burkholderiales</taxon>
        <taxon>Sphaerotilaceae</taxon>
        <taxon>Ideonella</taxon>
    </lineage>
</organism>
<keyword evidence="4 7" id="KW-0812">Transmembrane</keyword>
<feature type="domain" description="RCK N-terminal" evidence="8">
    <location>
        <begin position="430"/>
        <end position="547"/>
    </location>
</feature>